<dbReference type="AlphaFoldDB" id="A0A2K1K6E1"/>
<reference evidence="1 3" key="1">
    <citation type="journal article" date="2008" name="Science">
        <title>The Physcomitrella genome reveals evolutionary insights into the conquest of land by plants.</title>
        <authorList>
            <person name="Rensing S."/>
            <person name="Lang D."/>
            <person name="Zimmer A."/>
            <person name="Terry A."/>
            <person name="Salamov A."/>
            <person name="Shapiro H."/>
            <person name="Nishiyama T."/>
            <person name="Perroud P.-F."/>
            <person name="Lindquist E."/>
            <person name="Kamisugi Y."/>
            <person name="Tanahashi T."/>
            <person name="Sakakibara K."/>
            <person name="Fujita T."/>
            <person name="Oishi K."/>
            <person name="Shin-I T."/>
            <person name="Kuroki Y."/>
            <person name="Toyoda A."/>
            <person name="Suzuki Y."/>
            <person name="Hashimoto A."/>
            <person name="Yamaguchi K."/>
            <person name="Sugano A."/>
            <person name="Kohara Y."/>
            <person name="Fujiyama A."/>
            <person name="Anterola A."/>
            <person name="Aoki S."/>
            <person name="Ashton N."/>
            <person name="Barbazuk W.B."/>
            <person name="Barker E."/>
            <person name="Bennetzen J."/>
            <person name="Bezanilla M."/>
            <person name="Blankenship R."/>
            <person name="Cho S.H."/>
            <person name="Dutcher S."/>
            <person name="Estelle M."/>
            <person name="Fawcett J.A."/>
            <person name="Gundlach H."/>
            <person name="Hanada K."/>
            <person name="Heyl A."/>
            <person name="Hicks K.A."/>
            <person name="Hugh J."/>
            <person name="Lohr M."/>
            <person name="Mayer K."/>
            <person name="Melkozernov A."/>
            <person name="Murata T."/>
            <person name="Nelson D."/>
            <person name="Pils B."/>
            <person name="Prigge M."/>
            <person name="Reiss B."/>
            <person name="Renner T."/>
            <person name="Rombauts S."/>
            <person name="Rushton P."/>
            <person name="Sanderfoot A."/>
            <person name="Schween G."/>
            <person name="Shiu S.-H."/>
            <person name="Stueber K."/>
            <person name="Theodoulou F.L."/>
            <person name="Tu H."/>
            <person name="Van de Peer Y."/>
            <person name="Verrier P.J."/>
            <person name="Waters E."/>
            <person name="Wood A."/>
            <person name="Yang L."/>
            <person name="Cove D."/>
            <person name="Cuming A."/>
            <person name="Hasebe M."/>
            <person name="Lucas S."/>
            <person name="Mishler D.B."/>
            <person name="Reski R."/>
            <person name="Grigoriev I."/>
            <person name="Quatrano R.S."/>
            <person name="Boore J.L."/>
        </authorList>
    </citation>
    <scope>NUCLEOTIDE SEQUENCE [LARGE SCALE GENOMIC DNA]</scope>
    <source>
        <strain evidence="2 3">cv. Gransden 2004</strain>
    </source>
</reference>
<dbReference type="Gramene" id="Pp3c8_6640V3.2">
    <property type="protein sequence ID" value="Pp3c8_6640V3.2"/>
    <property type="gene ID" value="Pp3c8_6640"/>
</dbReference>
<dbReference type="EnsemblPlants" id="Pp3c8_6640V3.1">
    <property type="protein sequence ID" value="Pp3c8_6640V3.1"/>
    <property type="gene ID" value="Pp3c8_6640"/>
</dbReference>
<dbReference type="Proteomes" id="UP000006727">
    <property type="component" value="Chromosome 8"/>
</dbReference>
<reference evidence="2" key="3">
    <citation type="submission" date="2020-12" db="UniProtKB">
        <authorList>
            <consortium name="EnsemblPlants"/>
        </authorList>
    </citation>
    <scope>IDENTIFICATION</scope>
</reference>
<dbReference type="EMBL" id="ABEU02000008">
    <property type="protein sequence ID" value="PNR49342.1"/>
    <property type="molecule type" value="Genomic_DNA"/>
</dbReference>
<evidence type="ECO:0000313" key="3">
    <source>
        <dbReference type="Proteomes" id="UP000006727"/>
    </source>
</evidence>
<accession>A0A2K1K6E1</accession>
<name>A0A2K1K6E1_PHYPA</name>
<dbReference type="InParanoid" id="A0A2K1K6E1"/>
<evidence type="ECO:0000313" key="1">
    <source>
        <dbReference type="EMBL" id="PNR49342.1"/>
    </source>
</evidence>
<gene>
    <name evidence="1" type="ORF">PHYPA_011238</name>
</gene>
<dbReference type="Gramene" id="Pp3c8_6640V3.1">
    <property type="protein sequence ID" value="Pp3c8_6640V3.1"/>
    <property type="gene ID" value="Pp3c8_6640"/>
</dbReference>
<reference evidence="1 3" key="2">
    <citation type="journal article" date="2018" name="Plant J.">
        <title>The Physcomitrella patens chromosome-scale assembly reveals moss genome structure and evolution.</title>
        <authorList>
            <person name="Lang D."/>
            <person name="Ullrich K.K."/>
            <person name="Murat F."/>
            <person name="Fuchs J."/>
            <person name="Jenkins J."/>
            <person name="Haas F.B."/>
            <person name="Piednoel M."/>
            <person name="Gundlach H."/>
            <person name="Van Bel M."/>
            <person name="Meyberg R."/>
            <person name="Vives C."/>
            <person name="Morata J."/>
            <person name="Symeonidi A."/>
            <person name="Hiss M."/>
            <person name="Muchero W."/>
            <person name="Kamisugi Y."/>
            <person name="Saleh O."/>
            <person name="Blanc G."/>
            <person name="Decker E.L."/>
            <person name="van Gessel N."/>
            <person name="Grimwood J."/>
            <person name="Hayes R.D."/>
            <person name="Graham S.W."/>
            <person name="Gunter L.E."/>
            <person name="McDaniel S.F."/>
            <person name="Hoernstein S.N.W."/>
            <person name="Larsson A."/>
            <person name="Li F.W."/>
            <person name="Perroud P.F."/>
            <person name="Phillips J."/>
            <person name="Ranjan P."/>
            <person name="Rokshar D.S."/>
            <person name="Rothfels C.J."/>
            <person name="Schneider L."/>
            <person name="Shu S."/>
            <person name="Stevenson D.W."/>
            <person name="Thummler F."/>
            <person name="Tillich M."/>
            <person name="Villarreal Aguilar J.C."/>
            <person name="Widiez T."/>
            <person name="Wong G.K."/>
            <person name="Wymore A."/>
            <person name="Zhang Y."/>
            <person name="Zimmer A.D."/>
            <person name="Quatrano R.S."/>
            <person name="Mayer K.F.X."/>
            <person name="Goodstein D."/>
            <person name="Casacuberta J.M."/>
            <person name="Vandepoele K."/>
            <person name="Reski R."/>
            <person name="Cuming A.C."/>
            <person name="Tuskan G.A."/>
            <person name="Maumus F."/>
            <person name="Salse J."/>
            <person name="Schmutz J."/>
            <person name="Rensing S.A."/>
        </authorList>
    </citation>
    <scope>NUCLEOTIDE SEQUENCE [LARGE SCALE GENOMIC DNA]</scope>
    <source>
        <strain evidence="2 3">cv. Gransden 2004</strain>
    </source>
</reference>
<organism evidence="1">
    <name type="scientific">Physcomitrium patens</name>
    <name type="common">Spreading-leaved earth moss</name>
    <name type="synonym">Physcomitrella patens</name>
    <dbReference type="NCBI Taxonomy" id="3218"/>
    <lineage>
        <taxon>Eukaryota</taxon>
        <taxon>Viridiplantae</taxon>
        <taxon>Streptophyta</taxon>
        <taxon>Embryophyta</taxon>
        <taxon>Bryophyta</taxon>
        <taxon>Bryophytina</taxon>
        <taxon>Bryopsida</taxon>
        <taxon>Funariidae</taxon>
        <taxon>Funariales</taxon>
        <taxon>Funariaceae</taxon>
        <taxon>Physcomitrium</taxon>
    </lineage>
</organism>
<sequence>MELLRFSSSGIQRPYEPQELPSFFSGQCHHNIN</sequence>
<dbReference type="EnsemblPlants" id="Pp3c8_6640V3.2">
    <property type="protein sequence ID" value="Pp3c8_6640V3.2"/>
    <property type="gene ID" value="Pp3c8_6640"/>
</dbReference>
<evidence type="ECO:0000313" key="2">
    <source>
        <dbReference type="EnsemblPlants" id="Pp3c8_6640V3.1"/>
    </source>
</evidence>
<keyword evidence="3" id="KW-1185">Reference proteome</keyword>
<proteinExistence type="predicted"/>
<dbReference type="PaxDb" id="3218-PP1S8_79V6.1"/>
<protein>
    <submittedName>
        <fullName evidence="1 2">Uncharacterized protein</fullName>
    </submittedName>
</protein>